<dbReference type="OrthoDB" id="3396763at2"/>
<comment type="caution">
    <text evidence="1">The sequence shown here is derived from an EMBL/GenBank/DDBJ whole genome shotgun (WGS) entry which is preliminary data.</text>
</comment>
<dbReference type="NCBIfam" id="TIGR03089">
    <property type="entry name" value="TIGR03089 family protein"/>
    <property type="match status" value="1"/>
</dbReference>
<accession>A0A2V1K7H0</accession>
<dbReference type="Proteomes" id="UP000245283">
    <property type="component" value="Unassembled WGS sequence"/>
</dbReference>
<gene>
    <name evidence="1" type="ORF">DD236_03270</name>
</gene>
<sequence>MNALDVYTALVHRGTAPALTWYGADGRMELSGKVAANHMAKIAGYLADEVWLDEGARLLLDLPSHWKTCLWGLGGMLAGLEVAIGTTADTPDGVITNHPETAPDADNVIALDLGPLALSWMGDPLASGVFDGSAEVMGSPDQLMDTARHVSGNFAKWESQGTLTPTGERLLISGSIANNPASTLAAVAWQLTRGSVVVLQNGSNVAKVAETEGATPANM</sequence>
<evidence type="ECO:0000313" key="1">
    <source>
        <dbReference type="EMBL" id="PWF27418.1"/>
    </source>
</evidence>
<dbReference type="InterPro" id="IPR017523">
    <property type="entry name" value="Rv3268"/>
</dbReference>
<dbReference type="RefSeq" id="WP_109092918.1">
    <property type="nucleotide sequence ID" value="NZ_QETB01000001.1"/>
</dbReference>
<name>A0A2V1K7H0_9ACTO</name>
<evidence type="ECO:0008006" key="3">
    <source>
        <dbReference type="Google" id="ProtNLM"/>
    </source>
</evidence>
<proteinExistence type="predicted"/>
<keyword evidence="2" id="KW-1185">Reference proteome</keyword>
<dbReference type="EMBL" id="QETB01000001">
    <property type="protein sequence ID" value="PWF27418.1"/>
    <property type="molecule type" value="Genomic_DNA"/>
</dbReference>
<dbReference type="AlphaFoldDB" id="A0A2V1K7H0"/>
<organism evidence="1 2">
    <name type="scientific">Ancrocorticia populi</name>
    <dbReference type="NCBI Taxonomy" id="2175228"/>
    <lineage>
        <taxon>Bacteria</taxon>
        <taxon>Bacillati</taxon>
        <taxon>Actinomycetota</taxon>
        <taxon>Actinomycetes</taxon>
        <taxon>Actinomycetales</taxon>
        <taxon>Actinomycetaceae</taxon>
        <taxon>Ancrocorticia</taxon>
    </lineage>
</organism>
<evidence type="ECO:0000313" key="2">
    <source>
        <dbReference type="Proteomes" id="UP000245283"/>
    </source>
</evidence>
<reference evidence="2" key="1">
    <citation type="submission" date="2018-05" db="EMBL/GenBank/DDBJ databases">
        <authorList>
            <person name="Li Y."/>
        </authorList>
    </citation>
    <scope>NUCLEOTIDE SEQUENCE [LARGE SCALE GENOMIC DNA]</scope>
    <source>
        <strain evidence="2">sk1b4</strain>
    </source>
</reference>
<protein>
    <recommendedName>
        <fullName evidence="3">TIGR03089 family protein</fullName>
    </recommendedName>
</protein>